<proteinExistence type="predicted"/>
<dbReference type="PROSITE" id="PS51257">
    <property type="entry name" value="PROKAR_LIPOPROTEIN"/>
    <property type="match status" value="1"/>
</dbReference>
<accession>D5X4X5</accession>
<name>D5X4X5_THIK1</name>
<dbReference type="HOGENOM" id="CLU_2756562_0_0_4"/>
<dbReference type="EMBL" id="CP002021">
    <property type="protein sequence ID" value="ADG29799.1"/>
    <property type="molecule type" value="Genomic_DNA"/>
</dbReference>
<dbReference type="STRING" id="75379.Tint_0388"/>
<evidence type="ECO:0008006" key="3">
    <source>
        <dbReference type="Google" id="ProtNLM"/>
    </source>
</evidence>
<gene>
    <name evidence="2" type="ordered locus">Tint_0388</name>
</gene>
<evidence type="ECO:0000256" key="1">
    <source>
        <dbReference type="SAM" id="MobiDB-lite"/>
    </source>
</evidence>
<dbReference type="KEGG" id="tin:Tint_0388"/>
<feature type="region of interest" description="Disordered" evidence="1">
    <location>
        <begin position="19"/>
        <end position="43"/>
    </location>
</feature>
<organism evidence="2">
    <name type="scientific">Thiomonas intermedia (strain K12)</name>
    <name type="common">Thiobacillus intermedius</name>
    <dbReference type="NCBI Taxonomy" id="75379"/>
    <lineage>
        <taxon>Bacteria</taxon>
        <taxon>Pseudomonadati</taxon>
        <taxon>Pseudomonadota</taxon>
        <taxon>Betaproteobacteria</taxon>
        <taxon>Burkholderiales</taxon>
        <taxon>Thiomonas</taxon>
    </lineage>
</organism>
<evidence type="ECO:0000313" key="2">
    <source>
        <dbReference type="EMBL" id="ADG29799.1"/>
    </source>
</evidence>
<sequence length="70" mass="7095">MRNKIVALLAVSFAISACPRPPSSTPDQAADMSIIGEQPPPQTAPPLAELSGLGMGGLIGYFAAAHFAAC</sequence>
<protein>
    <recommendedName>
        <fullName evidence="3">Lipoprotein</fullName>
    </recommendedName>
</protein>
<reference evidence="2" key="1">
    <citation type="submission" date="2010-04" db="EMBL/GenBank/DDBJ databases">
        <title>Complete sequence of Thiomonas intermedia K12.</title>
        <authorList>
            <consortium name="US DOE Joint Genome Institute"/>
            <person name="Lucas S."/>
            <person name="Copeland A."/>
            <person name="Lapidus A."/>
            <person name="Cheng J.-F."/>
            <person name="Bruce D."/>
            <person name="Goodwin L."/>
            <person name="Pitluck S."/>
            <person name="Davenport K."/>
            <person name="Detter J.C."/>
            <person name="Han C."/>
            <person name="Tapia R."/>
            <person name="Land M."/>
            <person name="Hauser L."/>
            <person name="Kyrpides N."/>
            <person name="Ovchinnikova G."/>
            <person name="Kerfeld C.A."/>
            <person name="Cannon G.C."/>
            <person name="Heinhorst S."/>
            <person name="Woyke T."/>
        </authorList>
    </citation>
    <scope>NUCLEOTIDE SEQUENCE [LARGE SCALE GENOMIC DNA]</scope>
    <source>
        <strain evidence="2">K12</strain>
    </source>
</reference>
<dbReference type="AlphaFoldDB" id="D5X4X5"/>